<organism evidence="1 2">
    <name type="scientific">Aeromicrobium phragmitis</name>
    <dbReference type="NCBI Taxonomy" id="2478914"/>
    <lineage>
        <taxon>Bacteria</taxon>
        <taxon>Bacillati</taxon>
        <taxon>Actinomycetota</taxon>
        <taxon>Actinomycetes</taxon>
        <taxon>Propionibacteriales</taxon>
        <taxon>Nocardioidaceae</taxon>
        <taxon>Aeromicrobium</taxon>
    </lineage>
</organism>
<gene>
    <name evidence="1" type="ORF">D9V41_16135</name>
</gene>
<dbReference type="RefSeq" id="WP_243697319.1">
    <property type="nucleotide sequence ID" value="NZ_RDBF01000041.1"/>
</dbReference>
<feature type="non-terminal residue" evidence="1">
    <location>
        <position position="1"/>
    </location>
</feature>
<keyword evidence="2" id="KW-1185">Reference proteome</keyword>
<dbReference type="Pfam" id="PF19876">
    <property type="entry name" value="DUF6349"/>
    <property type="match status" value="1"/>
</dbReference>
<name>A0A3L8PEE2_9ACTN</name>
<evidence type="ECO:0000313" key="1">
    <source>
        <dbReference type="EMBL" id="RLV53447.1"/>
    </source>
</evidence>
<dbReference type="InterPro" id="IPR045930">
    <property type="entry name" value="DUF6349"/>
</dbReference>
<comment type="caution">
    <text evidence="1">The sequence shown here is derived from an EMBL/GenBank/DDBJ whole genome shotgun (WGS) entry which is preliminary data.</text>
</comment>
<dbReference type="AlphaFoldDB" id="A0A3L8PEE2"/>
<sequence>IAVTVTAAAGHTAHIYTADCRCDEPDHDHGPDFPDDLMYQAICPPCSWHHIAANENAAVEAWHDHALPGWRNLPVVPRRVAQLDDTRATRQRRDRWVAEHYPEHWQRPGYPILTERGKWGTRHVSGRSPFGGYDLTGSVGE</sequence>
<accession>A0A3L8PEE2</accession>
<reference evidence="1 2" key="1">
    <citation type="submission" date="2018-10" db="EMBL/GenBank/DDBJ databases">
        <title>Aeromicrobium sp. 9W16Y-2 whole genome shotgun sequence.</title>
        <authorList>
            <person name="Li F."/>
        </authorList>
    </citation>
    <scope>NUCLEOTIDE SEQUENCE [LARGE SCALE GENOMIC DNA]</scope>
    <source>
        <strain evidence="1 2">9W16Y-2</strain>
    </source>
</reference>
<proteinExistence type="predicted"/>
<dbReference type="EMBL" id="RDBF01000041">
    <property type="protein sequence ID" value="RLV53447.1"/>
    <property type="molecule type" value="Genomic_DNA"/>
</dbReference>
<protein>
    <submittedName>
        <fullName evidence="1">Uncharacterized protein</fullName>
    </submittedName>
</protein>
<evidence type="ECO:0000313" key="2">
    <source>
        <dbReference type="Proteomes" id="UP000282515"/>
    </source>
</evidence>
<dbReference type="Proteomes" id="UP000282515">
    <property type="component" value="Unassembled WGS sequence"/>
</dbReference>